<dbReference type="Proteomes" id="UP000268291">
    <property type="component" value="Unassembled WGS sequence"/>
</dbReference>
<evidence type="ECO:0000256" key="8">
    <source>
        <dbReference type="SAM" id="Phobius"/>
    </source>
</evidence>
<keyword evidence="6 8" id="KW-0472">Membrane</keyword>
<feature type="compositionally biased region" description="Polar residues" evidence="7">
    <location>
        <begin position="1"/>
        <end position="14"/>
    </location>
</feature>
<proteinExistence type="inferred from homology"/>
<keyword evidence="3" id="KW-1003">Cell membrane</keyword>
<dbReference type="PANTHER" id="PTHR40074">
    <property type="entry name" value="O-ACETYLTRANSFERASE WECH"/>
    <property type="match status" value="1"/>
</dbReference>
<name>A0ABY0C6F0_9MICO</name>
<dbReference type="Pfam" id="PF01757">
    <property type="entry name" value="Acyl_transf_3"/>
    <property type="match status" value="1"/>
</dbReference>
<comment type="subcellular location">
    <subcellularLocation>
        <location evidence="1">Cell membrane</location>
        <topology evidence="1">Multi-pass membrane protein</topology>
    </subcellularLocation>
</comment>
<evidence type="ECO:0000256" key="6">
    <source>
        <dbReference type="ARBA" id="ARBA00023136"/>
    </source>
</evidence>
<protein>
    <submittedName>
        <fullName evidence="10">Acyltransferase</fullName>
    </submittedName>
</protein>
<evidence type="ECO:0000256" key="1">
    <source>
        <dbReference type="ARBA" id="ARBA00004651"/>
    </source>
</evidence>
<sequence>MSRPMQSGPTSSSPDEPRRAPSSRLTWVDSGRGIAIVLVALYHSASWLLGAGFPIDTWRQINEALSALRMPLFFVLAGLFAAKWLVSSWGDLWRSKIRLFAWVFIVWEAIGSVVYMIGLRMKGNGIDVLGAARDLLLSPFAPRFELWFIWALALFFIVAKLLRRVDWRIQLAVAGLASAIALSGWETANVGWSGSIKYFFFFLAGLYLRQTILSIGRMRIGPVAILAVATWVGLSTVIAIFSLRWVPGLYFVDCLLGVFTGIMASRALAGVPRLVSIGSNTMPIYLAHTPVIILTAYAVSLLATVVPFGATAWLLPPIVAAFAITVSLLLSNAAQKPPLALLYRPPGRGVARVS</sequence>
<keyword evidence="10" id="KW-0808">Transferase</keyword>
<evidence type="ECO:0000313" key="11">
    <source>
        <dbReference type="Proteomes" id="UP000268291"/>
    </source>
</evidence>
<feature type="transmembrane region" description="Helical" evidence="8">
    <location>
        <begin position="144"/>
        <end position="162"/>
    </location>
</feature>
<evidence type="ECO:0000256" key="5">
    <source>
        <dbReference type="ARBA" id="ARBA00022989"/>
    </source>
</evidence>
<feature type="transmembrane region" description="Helical" evidence="8">
    <location>
        <begin position="220"/>
        <end position="243"/>
    </location>
</feature>
<gene>
    <name evidence="10" type="ORF">ELQ93_16450</name>
</gene>
<dbReference type="PANTHER" id="PTHR40074:SF2">
    <property type="entry name" value="O-ACETYLTRANSFERASE WECH"/>
    <property type="match status" value="1"/>
</dbReference>
<evidence type="ECO:0000256" key="4">
    <source>
        <dbReference type="ARBA" id="ARBA00022692"/>
    </source>
</evidence>
<feature type="domain" description="Acyltransferase 3" evidence="9">
    <location>
        <begin position="26"/>
        <end position="331"/>
    </location>
</feature>
<feature type="transmembrane region" description="Helical" evidence="8">
    <location>
        <begin position="283"/>
        <end position="306"/>
    </location>
</feature>
<comment type="similarity">
    <text evidence="2">Belongs to the acyltransferase 3 family.</text>
</comment>
<organism evidence="10 11">
    <name type="scientific">Labedella gwakjiensis</name>
    <dbReference type="NCBI Taxonomy" id="390269"/>
    <lineage>
        <taxon>Bacteria</taxon>
        <taxon>Bacillati</taxon>
        <taxon>Actinomycetota</taxon>
        <taxon>Actinomycetes</taxon>
        <taxon>Micrococcales</taxon>
        <taxon>Microbacteriaceae</taxon>
        <taxon>Labedella</taxon>
    </lineage>
</organism>
<feature type="transmembrane region" description="Helical" evidence="8">
    <location>
        <begin position="169"/>
        <end position="185"/>
    </location>
</feature>
<keyword evidence="11" id="KW-1185">Reference proteome</keyword>
<keyword evidence="4 8" id="KW-0812">Transmembrane</keyword>
<accession>A0ABY0C6F0</accession>
<dbReference type="RefSeq" id="WP_127054516.1">
    <property type="nucleotide sequence ID" value="NZ_PYAU01000001.1"/>
</dbReference>
<evidence type="ECO:0000259" key="9">
    <source>
        <dbReference type="Pfam" id="PF01757"/>
    </source>
</evidence>
<keyword evidence="10" id="KW-0012">Acyltransferase</keyword>
<feature type="transmembrane region" description="Helical" evidence="8">
    <location>
        <begin position="249"/>
        <end position="271"/>
    </location>
</feature>
<dbReference type="InterPro" id="IPR002656">
    <property type="entry name" value="Acyl_transf_3_dom"/>
</dbReference>
<evidence type="ECO:0000256" key="2">
    <source>
        <dbReference type="ARBA" id="ARBA00007400"/>
    </source>
</evidence>
<dbReference type="GO" id="GO:0016746">
    <property type="term" value="F:acyltransferase activity"/>
    <property type="evidence" value="ECO:0007669"/>
    <property type="project" value="UniProtKB-KW"/>
</dbReference>
<feature type="transmembrane region" description="Helical" evidence="8">
    <location>
        <begin position="34"/>
        <end position="55"/>
    </location>
</feature>
<feature type="transmembrane region" description="Helical" evidence="8">
    <location>
        <begin position="312"/>
        <end position="334"/>
    </location>
</feature>
<evidence type="ECO:0000256" key="7">
    <source>
        <dbReference type="SAM" id="MobiDB-lite"/>
    </source>
</evidence>
<feature type="transmembrane region" description="Helical" evidence="8">
    <location>
        <begin position="67"/>
        <end position="87"/>
    </location>
</feature>
<comment type="caution">
    <text evidence="10">The sequence shown here is derived from an EMBL/GenBank/DDBJ whole genome shotgun (WGS) entry which is preliminary data.</text>
</comment>
<feature type="transmembrane region" description="Helical" evidence="8">
    <location>
        <begin position="99"/>
        <end position="118"/>
    </location>
</feature>
<dbReference type="EMBL" id="RZGY01000003">
    <property type="protein sequence ID" value="RUQ84389.1"/>
    <property type="molecule type" value="Genomic_DNA"/>
</dbReference>
<reference evidence="10 11" key="1">
    <citation type="submission" date="2018-12" db="EMBL/GenBank/DDBJ databases">
        <authorList>
            <person name="hu s."/>
            <person name="Xu Y."/>
            <person name="Xu B."/>
            <person name="Li F."/>
        </authorList>
    </citation>
    <scope>NUCLEOTIDE SEQUENCE [LARGE SCALE GENOMIC DNA]</scope>
    <source>
        <strain evidence="10 11">KSW2-17</strain>
    </source>
</reference>
<feature type="region of interest" description="Disordered" evidence="7">
    <location>
        <begin position="1"/>
        <end position="24"/>
    </location>
</feature>
<evidence type="ECO:0000256" key="3">
    <source>
        <dbReference type="ARBA" id="ARBA00022475"/>
    </source>
</evidence>
<keyword evidence="5 8" id="KW-1133">Transmembrane helix</keyword>
<evidence type="ECO:0000313" key="10">
    <source>
        <dbReference type="EMBL" id="RUQ84389.1"/>
    </source>
</evidence>